<feature type="domain" description="Peptidase M20 dimerisation" evidence="6">
    <location>
        <begin position="188"/>
        <end position="280"/>
    </location>
</feature>
<evidence type="ECO:0000313" key="8">
    <source>
        <dbReference type="Proteomes" id="UP000092573"/>
    </source>
</evidence>
<dbReference type="OrthoDB" id="9776731at2"/>
<dbReference type="STRING" id="1462996.AWM70_11140"/>
<name>A0A1B1N0Z7_9BACL</name>
<evidence type="ECO:0000256" key="5">
    <source>
        <dbReference type="PIRSR" id="PIRSR005962-1"/>
    </source>
</evidence>
<dbReference type="GO" id="GO:0019877">
    <property type="term" value="P:diaminopimelate biosynthetic process"/>
    <property type="evidence" value="ECO:0007669"/>
    <property type="project" value="UniProtKB-ARBA"/>
</dbReference>
<dbReference type="EMBL" id="CP014167">
    <property type="protein sequence ID" value="ANS75085.1"/>
    <property type="molecule type" value="Genomic_DNA"/>
</dbReference>
<proteinExistence type="inferred from homology"/>
<reference evidence="7 8" key="1">
    <citation type="submission" date="2016-01" db="EMBL/GenBank/DDBJ databases">
        <title>Complete Genome Sequence of Paenibacillus yonginensis DCY84, a novel Plant Growth-Promoting Bacteria with Elicitation of Induced Systemic Resistance.</title>
        <authorList>
            <person name="Kim Y.J."/>
            <person name="Yang D.C."/>
            <person name="Sukweenadhi J."/>
        </authorList>
    </citation>
    <scope>NUCLEOTIDE SEQUENCE [LARGE SCALE GENOMIC DNA]</scope>
    <source>
        <strain evidence="7 8">DCY84</strain>
    </source>
</reference>
<keyword evidence="3" id="KW-0378">Hydrolase</keyword>
<dbReference type="SUPFAM" id="SSF55031">
    <property type="entry name" value="Bacterial exopeptidase dimerisation domain"/>
    <property type="match status" value="1"/>
</dbReference>
<protein>
    <submittedName>
        <fullName evidence="7">Peptidase M20</fullName>
    </submittedName>
</protein>
<dbReference type="Pfam" id="PF07687">
    <property type="entry name" value="M20_dimer"/>
    <property type="match status" value="1"/>
</dbReference>
<dbReference type="RefSeq" id="WP_068696385.1">
    <property type="nucleotide sequence ID" value="NZ_CP014167.1"/>
</dbReference>
<feature type="binding site" evidence="5">
    <location>
        <position position="164"/>
    </location>
    <ligand>
        <name>Mn(2+)</name>
        <dbReference type="ChEBI" id="CHEBI:29035"/>
        <label>2</label>
    </ligand>
</feature>
<comment type="catalytic activity">
    <reaction evidence="4">
        <text>N-acetyl-L-cysteine + H2O = L-cysteine + acetate</text>
        <dbReference type="Rhea" id="RHEA:75515"/>
        <dbReference type="ChEBI" id="CHEBI:15377"/>
        <dbReference type="ChEBI" id="CHEBI:30089"/>
        <dbReference type="ChEBI" id="CHEBI:35235"/>
        <dbReference type="ChEBI" id="CHEBI:78236"/>
    </reaction>
    <physiologicalReaction direction="left-to-right" evidence="4">
        <dbReference type="Rhea" id="RHEA:75516"/>
    </physiologicalReaction>
</comment>
<dbReference type="Gene3D" id="3.30.70.360">
    <property type="match status" value="1"/>
</dbReference>
<keyword evidence="5" id="KW-0464">Manganese</keyword>
<dbReference type="PANTHER" id="PTHR11014:SF63">
    <property type="entry name" value="METALLOPEPTIDASE, PUTATIVE (AFU_ORTHOLOGUE AFUA_6G09600)-RELATED"/>
    <property type="match status" value="1"/>
</dbReference>
<keyword evidence="2 5" id="KW-0479">Metal-binding</keyword>
<evidence type="ECO:0000256" key="4">
    <source>
        <dbReference type="ARBA" id="ARBA00052737"/>
    </source>
</evidence>
<dbReference type="InterPro" id="IPR002933">
    <property type="entry name" value="Peptidase_M20"/>
</dbReference>
<evidence type="ECO:0000256" key="1">
    <source>
        <dbReference type="ARBA" id="ARBA00006153"/>
    </source>
</evidence>
<feature type="binding site" evidence="5">
    <location>
        <position position="105"/>
    </location>
    <ligand>
        <name>Mn(2+)</name>
        <dbReference type="ChEBI" id="CHEBI:29035"/>
        <label>2</label>
    </ligand>
</feature>
<dbReference type="InterPro" id="IPR036264">
    <property type="entry name" value="Bact_exopeptidase_dim_dom"/>
</dbReference>
<keyword evidence="8" id="KW-1185">Reference proteome</keyword>
<dbReference type="Pfam" id="PF01546">
    <property type="entry name" value="Peptidase_M20"/>
    <property type="match status" value="1"/>
</dbReference>
<evidence type="ECO:0000256" key="2">
    <source>
        <dbReference type="ARBA" id="ARBA00022723"/>
    </source>
</evidence>
<feature type="binding site" evidence="5">
    <location>
        <position position="363"/>
    </location>
    <ligand>
        <name>Mn(2+)</name>
        <dbReference type="ChEBI" id="CHEBI:29035"/>
        <label>2</label>
    </ligand>
</feature>
<dbReference type="SUPFAM" id="SSF53187">
    <property type="entry name" value="Zn-dependent exopeptidases"/>
    <property type="match status" value="1"/>
</dbReference>
<organism evidence="7 8">
    <name type="scientific">Paenibacillus yonginensis</name>
    <dbReference type="NCBI Taxonomy" id="1462996"/>
    <lineage>
        <taxon>Bacteria</taxon>
        <taxon>Bacillati</taxon>
        <taxon>Bacillota</taxon>
        <taxon>Bacilli</taxon>
        <taxon>Bacillales</taxon>
        <taxon>Paenibacillaceae</taxon>
        <taxon>Paenibacillus</taxon>
    </lineage>
</organism>
<sequence>MYETLAARLAEQEQQLIEWRRYLHQHPELSFQEKHTALFIAEQLRSFGIEIRTGVGGNGIVGVIRGGSPGPRIAFRADFDALPIQDEKEVPYKSTVPGVMHACGHDGHTSILLGVARTLQEHREQLKGEVVLIFQHAEEKPPGGAIAMIEDGCLEGVDAVYGIHLASELPLGTFGVKAGPSMAAVDAFTLRIHGKGGHGARPHQTIDALVVASQIVGALQHIVSRRVNPVDSAVVTVGQFISGTAFNVIADKAELQGTVRTFNPEVRTQVEQELRRIVNGLCEASGARAEIDYLNGYPPLVNPAAETERMRGLIARRFGRETLVELEAAMGAEDFAYYLEHKPGNFIKVGSSTDDVGTQYPHHHPMFDFDERAMLQAAKLFIAIAEDYLG</sequence>
<evidence type="ECO:0000259" key="6">
    <source>
        <dbReference type="Pfam" id="PF07687"/>
    </source>
</evidence>
<dbReference type="FunFam" id="3.40.630.10:FF:000006">
    <property type="entry name" value="N-acetyldiaminopimelate deacetylase"/>
    <property type="match status" value="1"/>
</dbReference>
<dbReference type="GO" id="GO:0046872">
    <property type="term" value="F:metal ion binding"/>
    <property type="evidence" value="ECO:0007669"/>
    <property type="project" value="UniProtKB-KW"/>
</dbReference>
<accession>A0A1B1N0Z7</accession>
<comment type="similarity">
    <text evidence="1">Belongs to the peptidase M20 family.</text>
</comment>
<dbReference type="AlphaFoldDB" id="A0A1B1N0Z7"/>
<feature type="binding site" evidence="5">
    <location>
        <position position="103"/>
    </location>
    <ligand>
        <name>Mn(2+)</name>
        <dbReference type="ChEBI" id="CHEBI:29035"/>
        <label>2</label>
    </ligand>
</feature>
<dbReference type="NCBIfam" id="TIGR01891">
    <property type="entry name" value="amidohydrolases"/>
    <property type="match status" value="1"/>
</dbReference>
<dbReference type="PANTHER" id="PTHR11014">
    <property type="entry name" value="PEPTIDASE M20 FAMILY MEMBER"/>
    <property type="match status" value="1"/>
</dbReference>
<dbReference type="KEGG" id="pyg:AWM70_11140"/>
<dbReference type="CDD" id="cd08021">
    <property type="entry name" value="M20_Acy1_YhaA-like"/>
    <property type="match status" value="1"/>
</dbReference>
<dbReference type="InterPro" id="IPR017439">
    <property type="entry name" value="Amidohydrolase"/>
</dbReference>
<dbReference type="InterPro" id="IPR011650">
    <property type="entry name" value="Peptidase_M20_dimer"/>
</dbReference>
<evidence type="ECO:0000313" key="7">
    <source>
        <dbReference type="EMBL" id="ANS75085.1"/>
    </source>
</evidence>
<gene>
    <name evidence="7" type="ORF">AWM70_11140</name>
</gene>
<evidence type="ECO:0000256" key="3">
    <source>
        <dbReference type="ARBA" id="ARBA00022801"/>
    </source>
</evidence>
<dbReference type="Gene3D" id="3.40.630.10">
    <property type="entry name" value="Zn peptidases"/>
    <property type="match status" value="1"/>
</dbReference>
<feature type="binding site" evidence="5">
    <location>
        <position position="139"/>
    </location>
    <ligand>
        <name>Mn(2+)</name>
        <dbReference type="ChEBI" id="CHEBI:29035"/>
        <label>2</label>
    </ligand>
</feature>
<dbReference type="Proteomes" id="UP000092573">
    <property type="component" value="Chromosome"/>
</dbReference>
<dbReference type="FunFam" id="3.30.70.360:FF:000001">
    <property type="entry name" value="N-acetyldiaminopimelate deacetylase"/>
    <property type="match status" value="1"/>
</dbReference>
<dbReference type="GO" id="GO:0050118">
    <property type="term" value="F:N-acetyldiaminopimelate deacetylase activity"/>
    <property type="evidence" value="ECO:0007669"/>
    <property type="project" value="UniProtKB-ARBA"/>
</dbReference>
<comment type="cofactor">
    <cofactor evidence="5">
        <name>Mn(2+)</name>
        <dbReference type="ChEBI" id="CHEBI:29035"/>
    </cofactor>
    <text evidence="5">The Mn(2+) ion enhances activity.</text>
</comment>
<dbReference type="PIRSF" id="PIRSF005962">
    <property type="entry name" value="Pept_M20D_amidohydro"/>
    <property type="match status" value="1"/>
</dbReference>